<dbReference type="Proteomes" id="UP000192902">
    <property type="component" value="Chromosome"/>
</dbReference>
<proteinExistence type="predicted"/>
<evidence type="ECO:0000313" key="2">
    <source>
        <dbReference type="Proteomes" id="UP000192902"/>
    </source>
</evidence>
<name>A0A1W6BY80_9BACT</name>
<organism evidence="1 2">
    <name type="scientific">Campylobacter cuniculorum DSM 23162 = LMG 24588</name>
    <dbReference type="NCBI Taxonomy" id="1121267"/>
    <lineage>
        <taxon>Bacteria</taxon>
        <taxon>Pseudomonadati</taxon>
        <taxon>Campylobacterota</taxon>
        <taxon>Epsilonproteobacteria</taxon>
        <taxon>Campylobacterales</taxon>
        <taxon>Campylobacteraceae</taxon>
        <taxon>Campylobacter</taxon>
    </lineage>
</organism>
<gene>
    <name evidence="1" type="ORF">CCUN_1402</name>
</gene>
<dbReference type="EMBL" id="CP020867">
    <property type="protein sequence ID" value="ARJ56990.1"/>
    <property type="molecule type" value="Genomic_DNA"/>
</dbReference>
<dbReference type="AlphaFoldDB" id="A0A1W6BY80"/>
<accession>A0A1W6BY80</accession>
<dbReference type="STRING" id="1121267.CCUN_1402"/>
<protein>
    <submittedName>
        <fullName evidence="1">Uncharacterized protein</fullName>
    </submittedName>
</protein>
<dbReference type="KEGG" id="ccun:CCUN_1402"/>
<dbReference type="RefSeq" id="WP_085296671.1">
    <property type="nucleotide sequence ID" value="NZ_CP020867.1"/>
</dbReference>
<sequence>MISLQNNIKQANYIKRALSFWNFELAEQSLKQLNEEQKGLKEYFEFLFETGNFEKFDLNALKDLNLNETKMGGGFKQELETLLQKDYKELKINDFRIGLRGAIACYLVRKYTQEQRLNLELANSLFEIILKEPSLLSKSFFMKTIIDYFNVLDDEEFFKYWGYTMRISGCVRTTLIDYNSSQFYMELIHTRLKKLHNLNPKPKQNPKIAVLITGQLRGDWEYILQKNIKNLIKPLNADMFLFSWDEVALWPGLRGNNPNWVWRNFSILTQIAPQDISNFNIFTKILPNIYQTIDKEIKDKKSLKALENYDFKGITLDDERKFEKDFQKTYAELIRQNTKEDWGTGKLLYGWNKALKLMQDYELKHNFQYDFVFIIRTDLEYQKLALEIFEQLNCLKDNEIVATTLRSGGICGGCNYGKRNSMIKCFSIWENKEIQFINSPYGYHAMLLLWLIFNDLSFKQTKIIYTITTPNEKLTFPDISKELQLDFEKLKQDGVSEEKLKDYRDFFELVCEYYKIEPEQRQNCISQHPCFLRLKEKKVKINSQQNSGAVLRVKNHLAYKLGNIMVSNNPKTFKEYKNTILRLIQAAKEHQIQREQQKGIKLPPLETLKDYEEALKIKNYFSYRLGEALIKAFKNIYFGGMIKFFFFDIKRIKKEFHKKQS</sequence>
<reference evidence="1 2" key="1">
    <citation type="submission" date="2017-04" db="EMBL/GenBank/DDBJ databases">
        <title>Complete genome sequence of the Campylobacter cuniculorum type strain LMG24588.</title>
        <authorList>
            <person name="Miller W.G."/>
            <person name="Yee E."/>
            <person name="Revez J."/>
            <person name="Bono J.L."/>
            <person name="Rossi M."/>
        </authorList>
    </citation>
    <scope>NUCLEOTIDE SEQUENCE [LARGE SCALE GENOMIC DNA]</scope>
    <source>
        <strain evidence="1 2">LMG 24588</strain>
    </source>
</reference>
<evidence type="ECO:0000313" key="1">
    <source>
        <dbReference type="EMBL" id="ARJ56990.1"/>
    </source>
</evidence>